<keyword evidence="10" id="KW-1185">Reference proteome</keyword>
<proteinExistence type="inferred from homology"/>
<protein>
    <recommendedName>
        <fullName evidence="6">Protein-arginine kinase</fullName>
        <ecNumber evidence="6">2.7.14.1</ecNumber>
    </recommendedName>
</protein>
<dbReference type="PANTHER" id="PTHR11547:SF38">
    <property type="entry name" value="ARGININE KINASE 1-RELATED"/>
    <property type="match status" value="1"/>
</dbReference>
<comment type="similarity">
    <text evidence="6 7">Belongs to the ATP:guanido phosphotransferase family.</text>
</comment>
<feature type="binding site" evidence="6 7">
    <location>
        <begin position="177"/>
        <end position="181"/>
    </location>
    <ligand>
        <name>ATP</name>
        <dbReference type="ChEBI" id="CHEBI:30616"/>
    </ligand>
</feature>
<gene>
    <name evidence="6" type="primary">mcsB</name>
    <name evidence="9" type="ORF">B0H99_11477</name>
</gene>
<dbReference type="EMBL" id="PYAT01000014">
    <property type="protein sequence ID" value="PSL29672.1"/>
    <property type="molecule type" value="Genomic_DNA"/>
</dbReference>
<evidence type="ECO:0000313" key="10">
    <source>
        <dbReference type="Proteomes" id="UP000242682"/>
    </source>
</evidence>
<dbReference type="OrthoDB" id="9791353at2"/>
<organism evidence="9 10">
    <name type="scientific">Planomicrobium soli</name>
    <dbReference type="NCBI Taxonomy" id="1176648"/>
    <lineage>
        <taxon>Bacteria</taxon>
        <taxon>Bacillati</taxon>
        <taxon>Bacillota</taxon>
        <taxon>Bacilli</taxon>
        <taxon>Bacillales</taxon>
        <taxon>Caryophanaceae</taxon>
        <taxon>Planomicrobium</taxon>
    </lineage>
</organism>
<evidence type="ECO:0000256" key="2">
    <source>
        <dbReference type="ARBA" id="ARBA00022741"/>
    </source>
</evidence>
<dbReference type="GO" id="GO:0046314">
    <property type="term" value="P:phosphocreatine biosynthetic process"/>
    <property type="evidence" value="ECO:0007669"/>
    <property type="project" value="InterPro"/>
</dbReference>
<dbReference type="SUPFAM" id="SSF55931">
    <property type="entry name" value="Glutamine synthetase/guanido kinase"/>
    <property type="match status" value="1"/>
</dbReference>
<dbReference type="InterPro" id="IPR014746">
    <property type="entry name" value="Gln_synth/guanido_kin_cat_dom"/>
</dbReference>
<keyword evidence="3 6" id="KW-0418">Kinase</keyword>
<dbReference type="Gene3D" id="3.30.590.10">
    <property type="entry name" value="Glutamine synthetase/guanido kinase, catalytic domain"/>
    <property type="match status" value="1"/>
</dbReference>
<dbReference type="HAMAP" id="MF_00602">
    <property type="entry name" value="Prot_Arg_kinase"/>
    <property type="match status" value="1"/>
</dbReference>
<dbReference type="NCBIfam" id="NF002194">
    <property type="entry name" value="PRK01059.1-4"/>
    <property type="match status" value="1"/>
</dbReference>
<dbReference type="InterPro" id="IPR000749">
    <property type="entry name" value="ATP-guanido_PTrfase"/>
</dbReference>
<reference evidence="9 10" key="1">
    <citation type="submission" date="2018-03" db="EMBL/GenBank/DDBJ databases">
        <title>Genomic Encyclopedia of Type Strains, Phase III (KMG-III): the genomes of soil and plant-associated and newly described type strains.</title>
        <authorList>
            <person name="Whitman W."/>
        </authorList>
    </citation>
    <scope>NUCLEOTIDE SEQUENCE [LARGE SCALE GENOMIC DNA]</scope>
    <source>
        <strain evidence="9 10">CGMCC 1.12259</strain>
    </source>
</reference>
<dbReference type="InterPro" id="IPR023660">
    <property type="entry name" value="Arg_Kinase"/>
</dbReference>
<dbReference type="GO" id="GO:1990424">
    <property type="term" value="F:protein arginine kinase activity"/>
    <property type="evidence" value="ECO:0007669"/>
    <property type="project" value="UniProtKB-EC"/>
</dbReference>
<dbReference type="Pfam" id="PF00217">
    <property type="entry name" value="ATP-gua_Ptrans"/>
    <property type="match status" value="1"/>
</dbReference>
<evidence type="ECO:0000313" key="9">
    <source>
        <dbReference type="EMBL" id="PSL29672.1"/>
    </source>
</evidence>
<dbReference type="GO" id="GO:0005615">
    <property type="term" value="C:extracellular space"/>
    <property type="evidence" value="ECO:0007669"/>
    <property type="project" value="TreeGrafter"/>
</dbReference>
<feature type="domain" description="Phosphagen kinase C-terminal" evidence="8">
    <location>
        <begin position="24"/>
        <end position="255"/>
    </location>
</feature>
<sequence length="363" mass="41472">MAIDRFLQPRASSWMANAGENVDIAMSTRIRLARNISDFHFPYAFSEDEALKVDKAISAVLLDKGRELDYNFTHIDIQETQQLEREVLVEKHLISPYLARGQHSGSVLLSDNEELSIMVNEEDHLRIQSLQSGFHLQEAYQVANRLDSLLEKHLSYAFHEKFGYLTSCPTNTGTGMRASVMLHLPALTMSHQINRIIPAISRIGMVVRGSYGEGSEALGNVYQISNQLTLGKSEHEILQDLQNMTEQIIQQERRAREAIRSNSPIVLEDRIYRSLGTLTHSRLLTTEEAAKCLSDVRLGIDLKMIKDMDMSILNELMIFMQPAFLQQYSNKPLEPKERDFARANLFRERLNKESLNDEGEDYV</sequence>
<dbReference type="GO" id="GO:0005524">
    <property type="term" value="F:ATP binding"/>
    <property type="evidence" value="ECO:0007669"/>
    <property type="project" value="UniProtKB-UniRule"/>
</dbReference>
<comment type="activity regulation">
    <text evidence="6">Appears to be allosterically activated by the binding of pArg-containing polypeptides to the pArg-binding pocket localized in the C-terminal domain of McsB.</text>
</comment>
<name>A0A2P8G6T0_9BACL</name>
<evidence type="ECO:0000256" key="1">
    <source>
        <dbReference type="ARBA" id="ARBA00022679"/>
    </source>
</evidence>
<evidence type="ECO:0000256" key="5">
    <source>
        <dbReference type="ARBA" id="ARBA00051816"/>
    </source>
</evidence>
<evidence type="ECO:0000259" key="8">
    <source>
        <dbReference type="PROSITE" id="PS51510"/>
    </source>
</evidence>
<feature type="binding site" evidence="7">
    <location>
        <begin position="208"/>
        <end position="213"/>
    </location>
    <ligand>
        <name>ATP</name>
        <dbReference type="ChEBI" id="CHEBI:30616"/>
    </ligand>
</feature>
<keyword evidence="2 6" id="KW-0547">Nucleotide-binding</keyword>
<comment type="function">
    <text evidence="6">Catalyzes the specific phosphorylation of arginine residues in proteins.</text>
</comment>
<comment type="caution">
    <text evidence="6">Lacks conserved residue(s) required for the propagation of feature annotation.</text>
</comment>
<dbReference type="CDD" id="cd07930">
    <property type="entry name" value="bacterial_phosphagen_kinase"/>
    <property type="match status" value="1"/>
</dbReference>
<dbReference type="PANTHER" id="PTHR11547">
    <property type="entry name" value="ARGININE OR CREATINE KINASE"/>
    <property type="match status" value="1"/>
</dbReference>
<dbReference type="PROSITE" id="PS51510">
    <property type="entry name" value="PHOSPHAGEN_KINASE_C"/>
    <property type="match status" value="1"/>
</dbReference>
<dbReference type="AlphaFoldDB" id="A0A2P8G6T0"/>
<dbReference type="FunFam" id="3.30.590.10:FF:000007">
    <property type="entry name" value="Protein-arginine kinase"/>
    <property type="match status" value="1"/>
</dbReference>
<evidence type="ECO:0000256" key="3">
    <source>
        <dbReference type="ARBA" id="ARBA00022777"/>
    </source>
</evidence>
<feature type="short sequence motif" description="RDXXRA motif of the pArg binding pocket involved in allosteric regulation" evidence="6">
    <location>
        <begin position="338"/>
        <end position="343"/>
    </location>
</feature>
<dbReference type="Proteomes" id="UP000242682">
    <property type="component" value="Unassembled WGS sequence"/>
</dbReference>
<dbReference type="GO" id="GO:0004111">
    <property type="term" value="F:creatine kinase activity"/>
    <property type="evidence" value="ECO:0007669"/>
    <property type="project" value="InterPro"/>
</dbReference>
<evidence type="ECO:0000256" key="6">
    <source>
        <dbReference type="HAMAP-Rule" id="MF_00602"/>
    </source>
</evidence>
<feature type="binding site" evidence="6 7">
    <location>
        <position position="126"/>
    </location>
    <ligand>
        <name>ATP</name>
        <dbReference type="ChEBI" id="CHEBI:30616"/>
    </ligand>
</feature>
<keyword evidence="1 6" id="KW-0808">Transferase</keyword>
<dbReference type="RefSeq" id="WP_106534505.1">
    <property type="nucleotide sequence ID" value="NZ_PYAT01000014.1"/>
</dbReference>
<dbReference type="EC" id="2.7.14.1" evidence="6"/>
<feature type="binding site" evidence="6 7">
    <location>
        <begin position="27"/>
        <end position="31"/>
    </location>
    <ligand>
        <name>ATP</name>
        <dbReference type="ChEBI" id="CHEBI:30616"/>
    </ligand>
</feature>
<keyword evidence="6" id="KW-0021">Allosteric enzyme</keyword>
<evidence type="ECO:0000256" key="4">
    <source>
        <dbReference type="ARBA" id="ARBA00022840"/>
    </source>
</evidence>
<comment type="catalytic activity">
    <reaction evidence="5 6">
        <text>L-arginyl-[protein] + ATP = N(omega)-phospho-L-arginyl-[protein] + ADP + H(+)</text>
        <dbReference type="Rhea" id="RHEA:43384"/>
        <dbReference type="Rhea" id="RHEA-COMP:10532"/>
        <dbReference type="Rhea" id="RHEA-COMP:10533"/>
        <dbReference type="ChEBI" id="CHEBI:15378"/>
        <dbReference type="ChEBI" id="CHEBI:29965"/>
        <dbReference type="ChEBI" id="CHEBI:30616"/>
        <dbReference type="ChEBI" id="CHEBI:83226"/>
        <dbReference type="ChEBI" id="CHEBI:456216"/>
        <dbReference type="EC" id="2.7.14.1"/>
    </reaction>
</comment>
<dbReference type="InterPro" id="IPR022414">
    <property type="entry name" value="ATP-guanido_PTrfase_cat"/>
</dbReference>
<evidence type="ECO:0000256" key="7">
    <source>
        <dbReference type="PROSITE-ProRule" id="PRU00843"/>
    </source>
</evidence>
<accession>A0A2P8G6T0</accession>
<comment type="caution">
    <text evidence="9">The sequence shown here is derived from an EMBL/GenBank/DDBJ whole genome shotgun (WGS) entry which is preliminary data.</text>
</comment>
<keyword evidence="4 6" id="KW-0067">ATP-binding</keyword>
<feature type="binding site" evidence="6 7">
    <location>
        <position position="92"/>
    </location>
    <ligand>
        <name>ATP</name>
        <dbReference type="ChEBI" id="CHEBI:30616"/>
    </ligand>
</feature>